<protein>
    <submittedName>
        <fullName evidence="7">RDD family protein</fullName>
    </submittedName>
</protein>
<dbReference type="EMBL" id="CP029185">
    <property type="protein sequence ID" value="AWH89253.1"/>
    <property type="molecule type" value="Genomic_DNA"/>
</dbReference>
<evidence type="ECO:0000256" key="5">
    <source>
        <dbReference type="SAM" id="Phobius"/>
    </source>
</evidence>
<evidence type="ECO:0000313" key="8">
    <source>
        <dbReference type="Proteomes" id="UP000244908"/>
    </source>
</evidence>
<dbReference type="InterPro" id="IPR010432">
    <property type="entry name" value="RDD"/>
</dbReference>
<organism evidence="7 8">
    <name type="scientific">Limnobaculum parvum</name>
    <dbReference type="NCBI Taxonomy" id="2172103"/>
    <lineage>
        <taxon>Bacteria</taxon>
        <taxon>Pseudomonadati</taxon>
        <taxon>Pseudomonadota</taxon>
        <taxon>Gammaproteobacteria</taxon>
        <taxon>Enterobacterales</taxon>
        <taxon>Budviciaceae</taxon>
        <taxon>Limnobaculum</taxon>
    </lineage>
</organism>
<evidence type="ECO:0000313" key="7">
    <source>
        <dbReference type="EMBL" id="AWH89253.1"/>
    </source>
</evidence>
<proteinExistence type="predicted"/>
<dbReference type="KEGG" id="lpv:HYN51_12265"/>
<evidence type="ECO:0000259" key="6">
    <source>
        <dbReference type="Pfam" id="PF06271"/>
    </source>
</evidence>
<keyword evidence="2 5" id="KW-0812">Transmembrane</keyword>
<accession>A0A2Y9TZT4</accession>
<dbReference type="PANTHER" id="PTHR38480:SF1">
    <property type="entry name" value="SLR0254 PROTEIN"/>
    <property type="match status" value="1"/>
</dbReference>
<dbReference type="AlphaFoldDB" id="A0A2Y9TZT4"/>
<sequence length="231" mass="25950">MMLDTVRDITTPELIEIRLHPAGFLPRGFAFFIDTILRWLLMLLIAIPSIFIGDLGIGLFLISIFLIEWFYPVFFEVVFQGKTPGKHLVGLKVLNDNGTPISLSASIIRNFLRFADFFPLFYLFGLISMLTNKEFRRLGDIAAGTIVVYTEPAARRFSVPEAIPVPPDFPLSRDTQKTIVSFAERSVGLTKPRQEELAALLPQLSQTMHPQEPQGAARLISIANFLIGRKS</sequence>
<feature type="transmembrane region" description="Helical" evidence="5">
    <location>
        <begin position="39"/>
        <end position="67"/>
    </location>
</feature>
<keyword evidence="8" id="KW-1185">Reference proteome</keyword>
<dbReference type="Pfam" id="PF06271">
    <property type="entry name" value="RDD"/>
    <property type="match status" value="1"/>
</dbReference>
<evidence type="ECO:0000256" key="1">
    <source>
        <dbReference type="ARBA" id="ARBA00004141"/>
    </source>
</evidence>
<dbReference type="Proteomes" id="UP000244908">
    <property type="component" value="Chromosome"/>
</dbReference>
<name>A0A2Y9TZT4_9GAMM</name>
<dbReference type="RefSeq" id="WP_108901303.1">
    <property type="nucleotide sequence ID" value="NZ_CP029185.2"/>
</dbReference>
<dbReference type="OrthoDB" id="9787732at2"/>
<keyword evidence="3 5" id="KW-1133">Transmembrane helix</keyword>
<dbReference type="PANTHER" id="PTHR38480">
    <property type="entry name" value="SLR0254 PROTEIN"/>
    <property type="match status" value="1"/>
</dbReference>
<feature type="domain" description="RDD" evidence="6">
    <location>
        <begin position="22"/>
        <end position="144"/>
    </location>
</feature>
<feature type="transmembrane region" description="Helical" evidence="5">
    <location>
        <begin position="111"/>
        <end position="130"/>
    </location>
</feature>
<evidence type="ECO:0000256" key="2">
    <source>
        <dbReference type="ARBA" id="ARBA00022692"/>
    </source>
</evidence>
<keyword evidence="4 5" id="KW-0472">Membrane</keyword>
<gene>
    <name evidence="7" type="ORF">HYN51_12265</name>
</gene>
<dbReference type="GO" id="GO:0016020">
    <property type="term" value="C:membrane"/>
    <property type="evidence" value="ECO:0007669"/>
    <property type="project" value="UniProtKB-SubCell"/>
</dbReference>
<reference evidence="7 8" key="1">
    <citation type="journal article" date="2019" name="Int. J. Syst. Evol. Microbiol.">
        <title>Limnobaculum parvum gen. nov., sp. nov., isolated from a freshwater lake.</title>
        <authorList>
            <person name="Baek C."/>
            <person name="Shin S.K."/>
            <person name="Yi H."/>
        </authorList>
    </citation>
    <scope>NUCLEOTIDE SEQUENCE [LARGE SCALE GENOMIC DNA]</scope>
    <source>
        <strain evidence="7 8">HYN0051</strain>
    </source>
</reference>
<evidence type="ECO:0000256" key="3">
    <source>
        <dbReference type="ARBA" id="ARBA00022989"/>
    </source>
</evidence>
<comment type="subcellular location">
    <subcellularLocation>
        <location evidence="1">Membrane</location>
        <topology evidence="1">Multi-pass membrane protein</topology>
    </subcellularLocation>
</comment>
<evidence type="ECO:0000256" key="4">
    <source>
        <dbReference type="ARBA" id="ARBA00023136"/>
    </source>
</evidence>